<organism evidence="1 2">
    <name type="scientific">Armillaria gallica</name>
    <name type="common">Bulbous honey fungus</name>
    <name type="synonym">Armillaria bulbosa</name>
    <dbReference type="NCBI Taxonomy" id="47427"/>
    <lineage>
        <taxon>Eukaryota</taxon>
        <taxon>Fungi</taxon>
        <taxon>Dikarya</taxon>
        <taxon>Basidiomycota</taxon>
        <taxon>Agaricomycotina</taxon>
        <taxon>Agaricomycetes</taxon>
        <taxon>Agaricomycetidae</taxon>
        <taxon>Agaricales</taxon>
        <taxon>Marasmiineae</taxon>
        <taxon>Physalacriaceae</taxon>
        <taxon>Armillaria</taxon>
    </lineage>
</organism>
<name>A0A2H3DSX0_ARMGA</name>
<accession>A0A2H3DSX0</accession>
<protein>
    <submittedName>
        <fullName evidence="1">Uncharacterized protein</fullName>
    </submittedName>
</protein>
<evidence type="ECO:0000313" key="2">
    <source>
        <dbReference type="Proteomes" id="UP000217790"/>
    </source>
</evidence>
<dbReference type="STRING" id="47427.A0A2H3DSX0"/>
<evidence type="ECO:0000313" key="1">
    <source>
        <dbReference type="EMBL" id="PBK94552.1"/>
    </source>
</evidence>
<reference evidence="2" key="1">
    <citation type="journal article" date="2017" name="Nat. Ecol. Evol.">
        <title>Genome expansion and lineage-specific genetic innovations in the forest pathogenic fungi Armillaria.</title>
        <authorList>
            <person name="Sipos G."/>
            <person name="Prasanna A.N."/>
            <person name="Walter M.C."/>
            <person name="O'Connor E."/>
            <person name="Balint B."/>
            <person name="Krizsan K."/>
            <person name="Kiss B."/>
            <person name="Hess J."/>
            <person name="Varga T."/>
            <person name="Slot J."/>
            <person name="Riley R."/>
            <person name="Boka B."/>
            <person name="Rigling D."/>
            <person name="Barry K."/>
            <person name="Lee J."/>
            <person name="Mihaltcheva S."/>
            <person name="LaButti K."/>
            <person name="Lipzen A."/>
            <person name="Waldron R."/>
            <person name="Moloney N.M."/>
            <person name="Sperisen C."/>
            <person name="Kredics L."/>
            <person name="Vagvoelgyi C."/>
            <person name="Patrignani A."/>
            <person name="Fitzpatrick D."/>
            <person name="Nagy I."/>
            <person name="Doyle S."/>
            <person name="Anderson J.B."/>
            <person name="Grigoriev I.V."/>
            <person name="Gueldener U."/>
            <person name="Muensterkoetter M."/>
            <person name="Nagy L.G."/>
        </authorList>
    </citation>
    <scope>NUCLEOTIDE SEQUENCE [LARGE SCALE GENOMIC DNA]</scope>
    <source>
        <strain evidence="2">Ar21-2</strain>
    </source>
</reference>
<feature type="non-terminal residue" evidence="1">
    <location>
        <position position="1"/>
    </location>
</feature>
<dbReference type="InParanoid" id="A0A2H3DSX0"/>
<dbReference type="Proteomes" id="UP000217790">
    <property type="component" value="Unassembled WGS sequence"/>
</dbReference>
<proteinExistence type="predicted"/>
<keyword evidence="2" id="KW-1185">Reference proteome</keyword>
<dbReference type="OrthoDB" id="3250313at2759"/>
<sequence>GGDWSGLVMRGQNGFVSPVACLAWWGKAIGDEMELCMEWEGALEECHHVLLNLLVSQS</sequence>
<dbReference type="EMBL" id="KZ293654">
    <property type="protein sequence ID" value="PBK94552.1"/>
    <property type="molecule type" value="Genomic_DNA"/>
</dbReference>
<dbReference type="AlphaFoldDB" id="A0A2H3DSX0"/>
<gene>
    <name evidence="1" type="ORF">ARMGADRAFT_927823</name>
</gene>